<feature type="compositionally biased region" description="Basic residues" evidence="4">
    <location>
        <begin position="415"/>
        <end position="424"/>
    </location>
</feature>
<feature type="compositionally biased region" description="Basic and acidic residues" evidence="4">
    <location>
        <begin position="775"/>
        <end position="800"/>
    </location>
</feature>
<dbReference type="InterPro" id="IPR055449">
    <property type="entry name" value="Iec3-like_M"/>
</dbReference>
<feature type="compositionally biased region" description="Basic and acidic residues" evidence="4">
    <location>
        <begin position="274"/>
        <end position="289"/>
    </location>
</feature>
<dbReference type="GO" id="GO:0031011">
    <property type="term" value="C:Ino80 complex"/>
    <property type="evidence" value="ECO:0007669"/>
    <property type="project" value="InterPro"/>
</dbReference>
<proteinExistence type="predicted"/>
<comment type="caution">
    <text evidence="6">The sequence shown here is derived from an EMBL/GenBank/DDBJ whole genome shotgun (WGS) entry which is preliminary data.</text>
</comment>
<evidence type="ECO:0000256" key="3">
    <source>
        <dbReference type="SAM" id="Coils"/>
    </source>
</evidence>
<dbReference type="FunCoup" id="A0A2K1QZ35">
    <property type="interactions" value="825"/>
</dbReference>
<feature type="region of interest" description="Disordered" evidence="4">
    <location>
        <begin position="252"/>
        <end position="465"/>
    </location>
</feature>
<dbReference type="InterPro" id="IPR012677">
    <property type="entry name" value="Nucleotide-bd_a/b_plait_sf"/>
</dbReference>
<name>A0A2K1QZ35_9PEZI</name>
<dbReference type="InterPro" id="IPR035979">
    <property type="entry name" value="RBD_domain_sf"/>
</dbReference>
<gene>
    <name evidence="6" type="ORF">CAC42_5758</name>
</gene>
<dbReference type="PROSITE" id="PS50102">
    <property type="entry name" value="RRM"/>
    <property type="match status" value="1"/>
</dbReference>
<dbReference type="Pfam" id="PF24244">
    <property type="entry name" value="Iec3-like_M"/>
    <property type="match status" value="1"/>
</dbReference>
<evidence type="ECO:0000313" key="7">
    <source>
        <dbReference type="Proteomes" id="UP000243797"/>
    </source>
</evidence>
<reference evidence="6 7" key="1">
    <citation type="submission" date="2017-06" db="EMBL/GenBank/DDBJ databases">
        <title>Draft genome sequence of a variant of Elsinoe murrayae.</title>
        <authorList>
            <person name="Cheng Q."/>
        </authorList>
    </citation>
    <scope>NUCLEOTIDE SEQUENCE [LARGE SCALE GENOMIC DNA]</scope>
    <source>
        <strain evidence="6 7">CQ-2017a</strain>
    </source>
</reference>
<evidence type="ECO:0000256" key="2">
    <source>
        <dbReference type="PROSITE-ProRule" id="PRU00176"/>
    </source>
</evidence>
<dbReference type="AlphaFoldDB" id="A0A2K1QZ35"/>
<evidence type="ECO:0000313" key="6">
    <source>
        <dbReference type="EMBL" id="PNS20308.1"/>
    </source>
</evidence>
<protein>
    <submittedName>
        <fullName evidence="6">RNA-binding protein rnp24</fullName>
    </submittedName>
</protein>
<dbReference type="Proteomes" id="UP000243797">
    <property type="component" value="Unassembled WGS sequence"/>
</dbReference>
<dbReference type="Gene3D" id="3.30.70.330">
    <property type="match status" value="2"/>
</dbReference>
<evidence type="ECO:0000256" key="1">
    <source>
        <dbReference type="ARBA" id="ARBA00022884"/>
    </source>
</evidence>
<dbReference type="PANTHER" id="PTHR23236:SF95">
    <property type="entry name" value="NUCLEOLAR PROTEIN 13"/>
    <property type="match status" value="1"/>
</dbReference>
<dbReference type="SMART" id="SM00360">
    <property type="entry name" value="RRM"/>
    <property type="match status" value="2"/>
</dbReference>
<feature type="region of interest" description="Disordered" evidence="4">
    <location>
        <begin position="202"/>
        <end position="225"/>
    </location>
</feature>
<dbReference type="GO" id="GO:0003723">
    <property type="term" value="F:RNA binding"/>
    <property type="evidence" value="ECO:0007669"/>
    <property type="project" value="UniProtKB-UniRule"/>
</dbReference>
<dbReference type="Pfam" id="PF00076">
    <property type="entry name" value="RRM_1"/>
    <property type="match status" value="1"/>
</dbReference>
<dbReference type="SUPFAM" id="SSF54928">
    <property type="entry name" value="RNA-binding domain, RBD"/>
    <property type="match status" value="1"/>
</dbReference>
<dbReference type="InterPro" id="IPR000504">
    <property type="entry name" value="RRM_dom"/>
</dbReference>
<feature type="compositionally biased region" description="Low complexity" evidence="4">
    <location>
        <begin position="588"/>
        <end position="599"/>
    </location>
</feature>
<feature type="region of interest" description="Disordered" evidence="4">
    <location>
        <begin position="579"/>
        <end position="599"/>
    </location>
</feature>
<dbReference type="OrthoDB" id="1875751at2759"/>
<feature type="region of interest" description="Disordered" evidence="4">
    <location>
        <begin position="748"/>
        <end position="839"/>
    </location>
</feature>
<dbReference type="InParanoid" id="A0A2K1QZ35"/>
<feature type="coiled-coil region" evidence="3">
    <location>
        <begin position="49"/>
        <end position="83"/>
    </location>
</feature>
<dbReference type="STRING" id="2082308.A0A2K1QZ35"/>
<dbReference type="InterPro" id="IPR032742">
    <property type="entry name" value="Iec3_N"/>
</dbReference>
<keyword evidence="3" id="KW-0175">Coiled coil</keyword>
<feature type="region of interest" description="Disordered" evidence="4">
    <location>
        <begin position="689"/>
        <end position="717"/>
    </location>
</feature>
<keyword evidence="1 2" id="KW-0694">RNA-binding</keyword>
<feature type="compositionally biased region" description="Acidic residues" evidence="4">
    <location>
        <begin position="695"/>
        <end position="706"/>
    </location>
</feature>
<dbReference type="Pfam" id="PF14612">
    <property type="entry name" value="Ino80_Iec3"/>
    <property type="match status" value="1"/>
</dbReference>
<accession>A0A2K1QZ35</accession>
<evidence type="ECO:0000259" key="5">
    <source>
        <dbReference type="PROSITE" id="PS50102"/>
    </source>
</evidence>
<feature type="domain" description="RRM" evidence="5">
    <location>
        <begin position="608"/>
        <end position="686"/>
    </location>
</feature>
<feature type="compositionally biased region" description="Basic residues" evidence="4">
    <location>
        <begin position="325"/>
        <end position="334"/>
    </location>
</feature>
<dbReference type="GO" id="GO:0005730">
    <property type="term" value="C:nucleolus"/>
    <property type="evidence" value="ECO:0007669"/>
    <property type="project" value="TreeGrafter"/>
</dbReference>
<feature type="region of interest" description="Disordered" evidence="4">
    <location>
        <begin position="1"/>
        <end position="30"/>
    </location>
</feature>
<organism evidence="6 7">
    <name type="scientific">Sphaceloma murrayae</name>
    <dbReference type="NCBI Taxonomy" id="2082308"/>
    <lineage>
        <taxon>Eukaryota</taxon>
        <taxon>Fungi</taxon>
        <taxon>Dikarya</taxon>
        <taxon>Ascomycota</taxon>
        <taxon>Pezizomycotina</taxon>
        <taxon>Dothideomycetes</taxon>
        <taxon>Dothideomycetidae</taxon>
        <taxon>Myriangiales</taxon>
        <taxon>Elsinoaceae</taxon>
        <taxon>Sphaceloma</taxon>
    </lineage>
</organism>
<dbReference type="PANTHER" id="PTHR23236">
    <property type="entry name" value="EUKARYOTIC TRANSLATION INITIATION FACTOR 4B/4H"/>
    <property type="match status" value="1"/>
</dbReference>
<sequence>MSEDDVTLAAPAPVSVTADQPSETRPKYKSWRKKYRKMKARFDDIMKVNSNMFKEEQKLEALAKRLQEQNDQLLDIALDLNSSIELPPKLRFNIKWRPDRTEIERISDLESANRALYEANRLAQEGRIAHAEVVQLRASLERHLASSEAVALSSLENEVPYPTFDRTDPNGIVECADDVAYLTSAHEAEYLERLDAKYGDPLTLSTAPPKEKSPPPFASMTAREVEREVELRNPLSVHNWLKKHNININEAADDKSDAGTPATGKKGGRNLAKKVGDRAVERAREREDGSPMSTATGGPELEDDLDEGPPRGRRARDPDESYRPKGGRSGKSKRKREDGEPRGASKKPKTSIGGASDAYQQLVGRTQEIWSIHPMPASTSPSPPPVSDTKKRKRSSVPAEELEVDVNLPEPPSKKALRRAKKGKSSSGPKASLNDVSDLVDEAPNSPAPGPSSDSPTDSKPARSPHGIWIGNLTFTTTPLTLRHFLTTTASLSPTAITRINLPLSQRPLLPIQARQILTKTTDLLSLLPAGTPRPDAPKYQNKGFAYIDLDSAESLFLALQATETLLDGRKVLIKDANNFEGRPAPTPTTSTTTPANTAVKDEKPRSKKVFVGNLSFDVTREDLERHFGQAGEVEDAFVATFEDTGKCKGFGWVRFGDEEAAERAVRGWVWKTEGGDEVEVEDEEIEEALKGTEDGDEDGDSGEESGEAKGKRRKELSAPKKRKWWINKLNGRMLRCEYAEDASTRYKKRFGKGRRTDGEKEGYVAGGAGQERAYPPKRDRAGDDSRPKRTKGTSDERAEMRRKKHRDARTIAPGAALANAPRQSGAIVQSKGKKVTFD</sequence>
<keyword evidence="7" id="KW-1185">Reference proteome</keyword>
<dbReference type="EMBL" id="NKHZ01000025">
    <property type="protein sequence ID" value="PNS20308.1"/>
    <property type="molecule type" value="Genomic_DNA"/>
</dbReference>
<evidence type="ECO:0000256" key="4">
    <source>
        <dbReference type="SAM" id="MobiDB-lite"/>
    </source>
</evidence>
<dbReference type="GO" id="GO:0006338">
    <property type="term" value="P:chromatin remodeling"/>
    <property type="evidence" value="ECO:0007669"/>
    <property type="project" value="InterPro"/>
</dbReference>